<sequence length="1099" mass="123104">MWEQTLSGLIKALRANKDDESRVILQALSEISKEVSSTDLNLKAGAILKLSYLDMLGYPQLASYSFNVIECMSSNKLYIKQVGYLAASQSFGPNTQVSMLATNLVKKDLSSQPNSSMTLLSSLALTDSNPPPTLSLALSSLPHLISTHNSAHLTPDLLSMLSHSKPTIRKRAITVIYGLAKLDLEDLLEDEDQRTSSAHYEGLASRQAQDSRMTIWVERLREKLLDDDLGVVGAAVNVICELAIRYPWPWLELAAELYENLKLRKSHWMMIKIVKLFTTLTHIEPRLTKKLLPILKDLISTTAAVSLLYECIHTVLAGGLLSYSTSDQENHQVAKLCAEKLSQFLHSTDQNLRYVSLLGLNELMVSHSYLLEDHLDTILKLLHDSDPMLMERALDLVEGISHNPSCLRSTVENLMMNLEGRGTYSFSVINGTSEAERALLSITRPGLWSSPNHRSSIKIRIIHVIITICSRSGYSSILEFDWLFDIFFQLIYISVSLRPLDRTALSPATYLSHGEDIYARLSHVLMDLSSRAKDLRPHAVSKMMLLLRDETFLQNIRNESHNSLSLTGTLPSASSQLNENQDCSMASLVTTAIWICGEYGESGPMGLKQIMSTLLERDLIIKNSSLLPQISTFALHNGLKIFSKWAKEAMSQWYCEAIYNDDNYNTGARESEGRQFSALLGYNKNLVAEDSELSQLLQLASDINSRAQDIIDVRKKMSSAGLFFGINHSELFDSAHEIKEIMGLVVEELKTFQPPTVARKQDVKHSHQIEEIGSFELGSFGDANPFSVPSISPQDEYFGLPLDHKPLRSCAETLPQLLRPPHWYSLLSNIFSLYELKPVASKAQEMIQPPDELQLESWIPYLKGAEIDDGCDTKKDGYGRPEGEEFSDSYISSRPSSSADEQISKKFSKRRGALKSKHKTEKDRAEEESIKKAKLERAERIKDDPFYITSSSKKKNKKPQKEALINTEVSTELSFDEIPIVKLDLSDLDFGKHAPSSTNVKNDVFRATSPSFAQSPSSFARPILIDNNGEYPDLSYLEKYTSASKTDVTKPIGEKLKCVDGANEGRRDSQAENEGSNVVKKKVVSKKKKKKKNNETRDN</sequence>
<keyword evidence="5 7" id="KW-0653">Protein transport</keyword>
<comment type="subcellular location">
    <subcellularLocation>
        <location evidence="1">Endomembrane system</location>
    </subcellularLocation>
    <subcellularLocation>
        <location evidence="7">Golgi apparatus</location>
    </subcellularLocation>
</comment>
<dbReference type="InterPro" id="IPR016024">
    <property type="entry name" value="ARM-type_fold"/>
</dbReference>
<feature type="domain" description="Clathrin/coatomer adaptor adaptin-like N-terminal" evidence="9">
    <location>
        <begin position="22"/>
        <end position="640"/>
    </location>
</feature>
<dbReference type="Gene3D" id="1.25.10.10">
    <property type="entry name" value="Leucine-rich Repeat Variant"/>
    <property type="match status" value="1"/>
</dbReference>
<evidence type="ECO:0000256" key="8">
    <source>
        <dbReference type="SAM" id="MobiDB-lite"/>
    </source>
</evidence>
<feature type="compositionally biased region" description="Basic residues" evidence="8">
    <location>
        <begin position="906"/>
        <end position="919"/>
    </location>
</feature>
<dbReference type="AlphaFoldDB" id="A0AAV0AK04"/>
<keyword evidence="4" id="KW-0677">Repeat</keyword>
<evidence type="ECO:0000256" key="7">
    <source>
        <dbReference type="PIRNR" id="PIRNR037092"/>
    </source>
</evidence>
<dbReference type="PANTHER" id="PTHR22781">
    <property type="entry name" value="DELTA ADAPTIN-RELATED"/>
    <property type="match status" value="1"/>
</dbReference>
<evidence type="ECO:0000256" key="5">
    <source>
        <dbReference type="ARBA" id="ARBA00022927"/>
    </source>
</evidence>
<comment type="similarity">
    <text evidence="2 7">Belongs to the adaptor complexes large subunit family.</text>
</comment>
<keyword evidence="3 7" id="KW-0813">Transport</keyword>
<dbReference type="GO" id="GO:0010008">
    <property type="term" value="C:endosome membrane"/>
    <property type="evidence" value="ECO:0007669"/>
    <property type="project" value="TreeGrafter"/>
</dbReference>
<dbReference type="GO" id="GO:0006896">
    <property type="term" value="P:Golgi to vacuole transport"/>
    <property type="evidence" value="ECO:0007669"/>
    <property type="project" value="TreeGrafter"/>
</dbReference>
<dbReference type="Pfam" id="PF01602">
    <property type="entry name" value="Adaptin_N"/>
    <property type="match status" value="1"/>
</dbReference>
<feature type="region of interest" description="Disordered" evidence="8">
    <location>
        <begin position="1059"/>
        <end position="1099"/>
    </location>
</feature>
<evidence type="ECO:0000256" key="1">
    <source>
        <dbReference type="ARBA" id="ARBA00004308"/>
    </source>
</evidence>
<evidence type="ECO:0000256" key="4">
    <source>
        <dbReference type="ARBA" id="ARBA00022737"/>
    </source>
</evidence>
<keyword evidence="7" id="KW-0333">Golgi apparatus</keyword>
<comment type="caution">
    <text evidence="10">The sequence shown here is derived from an EMBL/GenBank/DDBJ whole genome shotgun (WGS) entry which is preliminary data.</text>
</comment>
<evidence type="ECO:0000313" key="11">
    <source>
        <dbReference type="Proteomes" id="UP001153365"/>
    </source>
</evidence>
<proteinExistence type="inferred from homology"/>
<evidence type="ECO:0000256" key="3">
    <source>
        <dbReference type="ARBA" id="ARBA00022448"/>
    </source>
</evidence>
<feature type="region of interest" description="Disordered" evidence="8">
    <location>
        <begin position="870"/>
        <end position="931"/>
    </location>
</feature>
<dbReference type="InterPro" id="IPR002553">
    <property type="entry name" value="Clathrin/coatomer_adapt-like_N"/>
</dbReference>
<dbReference type="PIRSF" id="PIRSF037092">
    <property type="entry name" value="AP3_complex_delta"/>
    <property type="match status" value="1"/>
</dbReference>
<feature type="compositionally biased region" description="Low complexity" evidence="8">
    <location>
        <begin position="888"/>
        <end position="898"/>
    </location>
</feature>
<dbReference type="GO" id="GO:0030123">
    <property type="term" value="C:AP-3 adaptor complex"/>
    <property type="evidence" value="ECO:0007669"/>
    <property type="project" value="InterPro"/>
</dbReference>
<evidence type="ECO:0000256" key="2">
    <source>
        <dbReference type="ARBA" id="ARBA00006613"/>
    </source>
</evidence>
<dbReference type="InterPro" id="IPR011989">
    <property type="entry name" value="ARM-like"/>
</dbReference>
<dbReference type="GO" id="GO:0005794">
    <property type="term" value="C:Golgi apparatus"/>
    <property type="evidence" value="ECO:0007669"/>
    <property type="project" value="UniProtKB-SubCell"/>
</dbReference>
<reference evidence="10" key="1">
    <citation type="submission" date="2022-06" db="EMBL/GenBank/DDBJ databases">
        <authorList>
            <consortium name="SYNGENTA / RWTH Aachen University"/>
        </authorList>
    </citation>
    <scope>NUCLEOTIDE SEQUENCE</scope>
</reference>
<dbReference type="GO" id="GO:0006623">
    <property type="term" value="P:protein targeting to vacuole"/>
    <property type="evidence" value="ECO:0007669"/>
    <property type="project" value="TreeGrafter"/>
</dbReference>
<dbReference type="Proteomes" id="UP001153365">
    <property type="component" value="Unassembled WGS sequence"/>
</dbReference>
<evidence type="ECO:0000256" key="6">
    <source>
        <dbReference type="ARBA" id="ARBA00023136"/>
    </source>
</evidence>
<comment type="subunit">
    <text evidence="7">Adaptor protein complex 3 (AP-3) is a heterotetramer.</text>
</comment>
<dbReference type="InterPro" id="IPR017105">
    <property type="entry name" value="AP3_complex_dsu"/>
</dbReference>
<feature type="compositionally biased region" description="Basic and acidic residues" evidence="8">
    <location>
        <begin position="920"/>
        <end position="931"/>
    </location>
</feature>
<dbReference type="SUPFAM" id="SSF48371">
    <property type="entry name" value="ARM repeat"/>
    <property type="match status" value="1"/>
</dbReference>
<feature type="compositionally biased region" description="Basic and acidic residues" evidence="8">
    <location>
        <begin position="871"/>
        <end position="883"/>
    </location>
</feature>
<gene>
    <name evidence="10" type="ORF">PPACK8108_LOCUS3426</name>
</gene>
<dbReference type="PANTHER" id="PTHR22781:SF12">
    <property type="entry name" value="AP-3 COMPLEX SUBUNIT DELTA-1"/>
    <property type="match status" value="1"/>
</dbReference>
<keyword evidence="6" id="KW-0472">Membrane</keyword>
<evidence type="ECO:0000313" key="10">
    <source>
        <dbReference type="EMBL" id="CAH7668863.1"/>
    </source>
</evidence>
<protein>
    <recommendedName>
        <fullName evidence="7">AP-3 complex subunit delta</fullName>
    </recommendedName>
</protein>
<evidence type="ECO:0000259" key="9">
    <source>
        <dbReference type="Pfam" id="PF01602"/>
    </source>
</evidence>
<accession>A0AAV0AK04</accession>
<feature type="compositionally biased region" description="Basic residues" evidence="8">
    <location>
        <begin position="1079"/>
        <end position="1092"/>
    </location>
</feature>
<name>A0AAV0AK04_PHAPC</name>
<dbReference type="EMBL" id="CALTRL010000614">
    <property type="protein sequence ID" value="CAH7668863.1"/>
    <property type="molecule type" value="Genomic_DNA"/>
</dbReference>
<comment type="function">
    <text evidence="7">Part of the AP-3 complex, an adaptor-related complex which is not clathrin-associated. The complex is associated with the Golgi region as well as more peripheral structures. It facilitates the budding of vesicles from the Golgi membrane.</text>
</comment>
<keyword evidence="11" id="KW-1185">Reference proteome</keyword>
<feature type="compositionally biased region" description="Basic and acidic residues" evidence="8">
    <location>
        <begin position="1059"/>
        <end position="1070"/>
    </location>
</feature>
<organism evidence="10 11">
    <name type="scientific">Phakopsora pachyrhizi</name>
    <name type="common">Asian soybean rust disease fungus</name>
    <dbReference type="NCBI Taxonomy" id="170000"/>
    <lineage>
        <taxon>Eukaryota</taxon>
        <taxon>Fungi</taxon>
        <taxon>Dikarya</taxon>
        <taxon>Basidiomycota</taxon>
        <taxon>Pucciniomycotina</taxon>
        <taxon>Pucciniomycetes</taxon>
        <taxon>Pucciniales</taxon>
        <taxon>Phakopsoraceae</taxon>
        <taxon>Phakopsora</taxon>
    </lineage>
</organism>